<evidence type="ECO:0000313" key="3">
    <source>
        <dbReference type="Proteomes" id="UP000287352"/>
    </source>
</evidence>
<organism evidence="2 3">
    <name type="scientific">Tengunoibacter tsumagoiensis</name>
    <dbReference type="NCBI Taxonomy" id="2014871"/>
    <lineage>
        <taxon>Bacteria</taxon>
        <taxon>Bacillati</taxon>
        <taxon>Chloroflexota</taxon>
        <taxon>Ktedonobacteria</taxon>
        <taxon>Ktedonobacterales</taxon>
        <taxon>Dictyobacteraceae</taxon>
        <taxon>Tengunoibacter</taxon>
    </lineage>
</organism>
<dbReference type="InterPro" id="IPR023346">
    <property type="entry name" value="Lysozyme-like_dom_sf"/>
</dbReference>
<dbReference type="SUPFAM" id="SSF53955">
    <property type="entry name" value="Lysozyme-like"/>
    <property type="match status" value="1"/>
</dbReference>
<accession>A0A402A6E8</accession>
<evidence type="ECO:0000259" key="1">
    <source>
        <dbReference type="Pfam" id="PF18896"/>
    </source>
</evidence>
<dbReference type="Gene3D" id="1.10.530.10">
    <property type="match status" value="1"/>
</dbReference>
<dbReference type="InterPro" id="IPR043992">
    <property type="entry name" value="SLT_3"/>
</dbReference>
<reference evidence="3" key="1">
    <citation type="submission" date="2018-12" db="EMBL/GenBank/DDBJ databases">
        <title>Tengunoibacter tsumagoiensis gen. nov., sp. nov., Dictyobacter kobayashii sp. nov., D. alpinus sp. nov., and D. joshuensis sp. nov. and description of Dictyobacteraceae fam. nov. within the order Ktedonobacterales isolated from Tengu-no-mugimeshi.</title>
        <authorList>
            <person name="Wang C.M."/>
            <person name="Zheng Y."/>
            <person name="Sakai Y."/>
            <person name="Toyoda A."/>
            <person name="Minakuchi Y."/>
            <person name="Abe K."/>
            <person name="Yokota A."/>
            <person name="Yabe S."/>
        </authorList>
    </citation>
    <scope>NUCLEOTIDE SEQUENCE [LARGE SCALE GENOMIC DNA]</scope>
    <source>
        <strain evidence="3">Uno3</strain>
    </source>
</reference>
<dbReference type="Proteomes" id="UP000287352">
    <property type="component" value="Unassembled WGS sequence"/>
</dbReference>
<feature type="domain" description="Transglycosylase SLT" evidence="1">
    <location>
        <begin position="13"/>
        <end position="85"/>
    </location>
</feature>
<evidence type="ECO:0000313" key="2">
    <source>
        <dbReference type="EMBL" id="GCE14710.1"/>
    </source>
</evidence>
<gene>
    <name evidence="2" type="ORF">KTT_45690</name>
</gene>
<comment type="caution">
    <text evidence="2">The sequence shown here is derived from an EMBL/GenBank/DDBJ whole genome shotgun (WGS) entry which is preliminary data.</text>
</comment>
<proteinExistence type="predicted"/>
<name>A0A402A6E8_9CHLR</name>
<keyword evidence="3" id="KW-1185">Reference proteome</keyword>
<dbReference type="Pfam" id="PF18896">
    <property type="entry name" value="SLT_3"/>
    <property type="match status" value="1"/>
</dbReference>
<sequence length="88" mass="9375">MINATFGSYGPGAVRVATCESGLNPNAINPNPIAGSHPAGLFQILYPSTWNGTSQSGQSPYNAQANIQAAHEIFVRDGNSWREWACKP</sequence>
<protein>
    <recommendedName>
        <fullName evidence="1">Transglycosylase SLT domain-containing protein</fullName>
    </recommendedName>
</protein>
<dbReference type="EMBL" id="BIFR01000002">
    <property type="protein sequence ID" value="GCE14710.1"/>
    <property type="molecule type" value="Genomic_DNA"/>
</dbReference>
<dbReference type="AlphaFoldDB" id="A0A402A6E8"/>